<sequence>MWSFAVAVVGASLMGSLHCVGMCGPFALWATGDRRTVSVVSGYHLGRLTTYLSAGLAAGLIGSSLTVTGRMAGFQSLAALAAGIVLVAVGTLRLGKQFRWWRTSGQTGGGSAATVKGSRIAGWLHAAKPLIASRGPIGRAYLGGLLTTWLPCGWLYLFVLVAGGTGHVTSSLIVMFAFWIGTLPALSGLIYGAHSLAARYRSAVPVVTSILLIVAGLYTATGRASANLAEMKPEAAAAPADPIDLSTLHDEPLPCCRSGE</sequence>
<feature type="transmembrane region" description="Helical" evidence="1">
    <location>
        <begin position="140"/>
        <end position="162"/>
    </location>
</feature>
<feature type="transmembrane region" description="Helical" evidence="1">
    <location>
        <begin position="203"/>
        <end position="221"/>
    </location>
</feature>
<dbReference type="AlphaFoldDB" id="A0A5M6DCC2"/>
<gene>
    <name evidence="3" type="ORF">FYK55_05930</name>
</gene>
<evidence type="ECO:0000259" key="2">
    <source>
        <dbReference type="Pfam" id="PF13386"/>
    </source>
</evidence>
<reference evidence="3 4" key="1">
    <citation type="submission" date="2019-08" db="EMBL/GenBank/DDBJ databases">
        <authorList>
            <person name="Dhanesh K."/>
            <person name="Kumar G."/>
            <person name="Sasikala C."/>
            <person name="Venkata Ramana C."/>
        </authorList>
    </citation>
    <scope>NUCLEOTIDE SEQUENCE [LARGE SCALE GENOMIC DNA]</scope>
    <source>
        <strain evidence="3 4">JC645</strain>
    </source>
</reference>
<evidence type="ECO:0000313" key="4">
    <source>
        <dbReference type="Proteomes" id="UP000324479"/>
    </source>
</evidence>
<protein>
    <submittedName>
        <fullName evidence="3">Sulfite exporter TauE/SafE family protein</fullName>
    </submittedName>
</protein>
<feature type="domain" description="Urease accessory protein UreH-like transmembrane" evidence="2">
    <location>
        <begin position="11"/>
        <end position="218"/>
    </location>
</feature>
<keyword evidence="1" id="KW-0812">Transmembrane</keyword>
<organism evidence="3 4">
    <name type="scientific">Roseiconus nitratireducens</name>
    <dbReference type="NCBI Taxonomy" id="2605748"/>
    <lineage>
        <taxon>Bacteria</taxon>
        <taxon>Pseudomonadati</taxon>
        <taxon>Planctomycetota</taxon>
        <taxon>Planctomycetia</taxon>
        <taxon>Pirellulales</taxon>
        <taxon>Pirellulaceae</taxon>
        <taxon>Roseiconus</taxon>
    </lineage>
</organism>
<proteinExistence type="predicted"/>
<keyword evidence="1" id="KW-1133">Transmembrane helix</keyword>
<accession>A0A5M6DCC2</accession>
<feature type="transmembrane region" description="Helical" evidence="1">
    <location>
        <begin position="168"/>
        <end position="191"/>
    </location>
</feature>
<keyword evidence="1" id="KW-0472">Membrane</keyword>
<dbReference type="EMBL" id="VWOX01000003">
    <property type="protein sequence ID" value="KAA5545207.1"/>
    <property type="molecule type" value="Genomic_DNA"/>
</dbReference>
<feature type="transmembrane region" description="Helical" evidence="1">
    <location>
        <begin position="73"/>
        <end position="92"/>
    </location>
</feature>
<evidence type="ECO:0000313" key="3">
    <source>
        <dbReference type="EMBL" id="KAA5545207.1"/>
    </source>
</evidence>
<dbReference type="PANTHER" id="PTHR42208">
    <property type="entry name" value="HEAVY METAL TRANSPORTER-RELATED"/>
    <property type="match status" value="1"/>
</dbReference>
<dbReference type="RefSeq" id="WP_150075476.1">
    <property type="nucleotide sequence ID" value="NZ_VWOX01000003.1"/>
</dbReference>
<comment type="caution">
    <text evidence="3">The sequence shown here is derived from an EMBL/GenBank/DDBJ whole genome shotgun (WGS) entry which is preliminary data.</text>
</comment>
<dbReference type="InterPro" id="IPR039447">
    <property type="entry name" value="UreH-like_TM_dom"/>
</dbReference>
<name>A0A5M6DCC2_9BACT</name>
<feature type="transmembrane region" description="Helical" evidence="1">
    <location>
        <begin position="6"/>
        <end position="28"/>
    </location>
</feature>
<dbReference type="Proteomes" id="UP000324479">
    <property type="component" value="Unassembled WGS sequence"/>
</dbReference>
<dbReference type="Pfam" id="PF13386">
    <property type="entry name" value="DsbD_2"/>
    <property type="match status" value="1"/>
</dbReference>
<feature type="transmembrane region" description="Helical" evidence="1">
    <location>
        <begin position="48"/>
        <end position="67"/>
    </location>
</feature>
<dbReference type="PANTHER" id="PTHR42208:SF1">
    <property type="entry name" value="HEAVY METAL TRANSPORTER"/>
    <property type="match status" value="1"/>
</dbReference>
<keyword evidence="4" id="KW-1185">Reference proteome</keyword>
<evidence type="ECO:0000256" key="1">
    <source>
        <dbReference type="SAM" id="Phobius"/>
    </source>
</evidence>